<dbReference type="SUPFAM" id="SSF53098">
    <property type="entry name" value="Ribonuclease H-like"/>
    <property type="match status" value="1"/>
</dbReference>
<keyword evidence="1" id="KW-0540">Nuclease</keyword>
<dbReference type="Proteomes" id="UP000545286">
    <property type="component" value="Unassembled WGS sequence"/>
</dbReference>
<sequence length="186" mass="19639">MLVTGLDLSLTGSGVVTIRRTTEGWRFAKHLVESKSLPKGASLEQWAARQVSIADQVIAATPPGLIVIEAPSHGSKFGNPHERAGVWWRVVHALVARGDRIASVSPATRAKYATGSGTAKKPAVVAALRESIPAAAITDHNLADALALAALGWRHLGVPVEASIGAKQLEACRAVRWPHNGGEKSW</sequence>
<dbReference type="InterPro" id="IPR036397">
    <property type="entry name" value="RNaseH_sf"/>
</dbReference>
<dbReference type="RefSeq" id="WP_183623887.1">
    <property type="nucleotide sequence ID" value="NZ_JACHWJ010000001.1"/>
</dbReference>
<proteinExistence type="predicted"/>
<comment type="caution">
    <text evidence="1">The sequence shown here is derived from an EMBL/GenBank/DDBJ whole genome shotgun (WGS) entry which is preliminary data.</text>
</comment>
<dbReference type="GO" id="GO:0003676">
    <property type="term" value="F:nucleic acid binding"/>
    <property type="evidence" value="ECO:0007669"/>
    <property type="project" value="InterPro"/>
</dbReference>
<dbReference type="AlphaFoldDB" id="A0A7W4YEK0"/>
<organism evidence="1 2">
    <name type="scientific">Pseudoclavibacter helvolus</name>
    <dbReference type="NCBI Taxonomy" id="255205"/>
    <lineage>
        <taxon>Bacteria</taxon>
        <taxon>Bacillati</taxon>
        <taxon>Actinomycetota</taxon>
        <taxon>Actinomycetes</taxon>
        <taxon>Micrococcales</taxon>
        <taxon>Microbacteriaceae</taxon>
        <taxon>Pseudoclavibacter</taxon>
    </lineage>
</organism>
<dbReference type="Gene3D" id="3.30.420.10">
    <property type="entry name" value="Ribonuclease H-like superfamily/Ribonuclease H"/>
    <property type="match status" value="1"/>
</dbReference>
<dbReference type="EMBL" id="JACHWJ010000001">
    <property type="protein sequence ID" value="MBB2957302.1"/>
    <property type="molecule type" value="Genomic_DNA"/>
</dbReference>
<reference evidence="1 2" key="1">
    <citation type="submission" date="2020-08" db="EMBL/GenBank/DDBJ databases">
        <title>Sequencing the genomes of 1000 actinobacteria strains.</title>
        <authorList>
            <person name="Klenk H.-P."/>
        </authorList>
    </citation>
    <scope>NUCLEOTIDE SEQUENCE [LARGE SCALE GENOMIC DNA]</scope>
    <source>
        <strain evidence="1 2">DSM 20419</strain>
    </source>
</reference>
<gene>
    <name evidence="1" type="ORF">FHX72_001414</name>
</gene>
<accession>A0A7W4YEK0</accession>
<protein>
    <submittedName>
        <fullName evidence="1">Holliday junction resolvasome RuvABC endonuclease subunit</fullName>
    </submittedName>
</protein>
<evidence type="ECO:0000313" key="1">
    <source>
        <dbReference type="EMBL" id="MBB2957302.1"/>
    </source>
</evidence>
<evidence type="ECO:0000313" key="2">
    <source>
        <dbReference type="Proteomes" id="UP000545286"/>
    </source>
</evidence>
<keyword evidence="1" id="KW-0378">Hydrolase</keyword>
<name>A0A7W4YEK0_9MICO</name>
<dbReference type="GO" id="GO:0004519">
    <property type="term" value="F:endonuclease activity"/>
    <property type="evidence" value="ECO:0007669"/>
    <property type="project" value="UniProtKB-KW"/>
</dbReference>
<keyword evidence="1" id="KW-0255">Endonuclease</keyword>
<keyword evidence="2" id="KW-1185">Reference proteome</keyword>
<dbReference type="InterPro" id="IPR012337">
    <property type="entry name" value="RNaseH-like_sf"/>
</dbReference>